<proteinExistence type="predicted"/>
<name>A0A100WUD5_MYCFO</name>
<comment type="caution">
    <text evidence="1">The sequence shown here is derived from an EMBL/GenBank/DDBJ whole genome shotgun (WGS) entry which is preliminary data.</text>
</comment>
<protein>
    <submittedName>
        <fullName evidence="1">Acyl-CoA dehydrogenase protein</fullName>
    </submittedName>
</protein>
<sequence length="118" mass="12712">MNGPKLTHADIRNAVETISAARELVCALEAADDTLSTGASVHLEAAASNLTRHAANPSADERERELTDMGYEVRDCAGCGQRGPTRLLSDQWYCADGAACADRRLQAHKAELARIRGY</sequence>
<gene>
    <name evidence="1" type="ORF">RMCFA_4673</name>
</gene>
<dbReference type="Proteomes" id="UP000069705">
    <property type="component" value="Unassembled WGS sequence"/>
</dbReference>
<organism evidence="1 2">
    <name type="scientific">Mycolicibacterium fortuitum subsp. acetamidolyticum</name>
    <dbReference type="NCBI Taxonomy" id="144550"/>
    <lineage>
        <taxon>Bacteria</taxon>
        <taxon>Bacillati</taxon>
        <taxon>Actinomycetota</taxon>
        <taxon>Actinomycetes</taxon>
        <taxon>Mycobacteriales</taxon>
        <taxon>Mycobacteriaceae</taxon>
        <taxon>Mycolicibacterium</taxon>
    </lineage>
</organism>
<evidence type="ECO:0000313" key="2">
    <source>
        <dbReference type="Proteomes" id="UP000069705"/>
    </source>
</evidence>
<dbReference type="AlphaFoldDB" id="A0A100WUD5"/>
<evidence type="ECO:0000313" key="1">
    <source>
        <dbReference type="EMBL" id="GAT04562.1"/>
    </source>
</evidence>
<reference evidence="2" key="2">
    <citation type="submission" date="2016-02" db="EMBL/GenBank/DDBJ databases">
        <title>Draft genome sequence of five rapidly growing Mycobacterium species.</title>
        <authorList>
            <person name="Katahira K."/>
            <person name="Gotou Y."/>
            <person name="Iida K."/>
            <person name="Ogura Y."/>
            <person name="Hayashi T."/>
        </authorList>
    </citation>
    <scope>NUCLEOTIDE SEQUENCE [LARGE SCALE GENOMIC DNA]</scope>
    <source>
        <strain evidence="2">JCM6368</strain>
    </source>
</reference>
<reference evidence="1 2" key="1">
    <citation type="journal article" date="2016" name="Genome Announc.">
        <title>Draft Genome Sequences of Five Rapidly Growing Mycobacterium Species, M. thermoresistibile, M. fortuitum subsp. acetamidolyticum, M. canariasense, M. brisbanense, and M. novocastrense.</title>
        <authorList>
            <person name="Katahira K."/>
            <person name="Ogura Y."/>
            <person name="Gotoh Y."/>
            <person name="Hayashi T."/>
        </authorList>
    </citation>
    <scope>NUCLEOTIDE SEQUENCE [LARGE SCALE GENOMIC DNA]</scope>
    <source>
        <strain evidence="1 2">JCM6368</strain>
    </source>
</reference>
<accession>A0A100WUD5</accession>
<dbReference type="EMBL" id="BCSZ01000049">
    <property type="protein sequence ID" value="GAT04562.1"/>
    <property type="molecule type" value="Genomic_DNA"/>
</dbReference>